<evidence type="ECO:0000313" key="8">
    <source>
        <dbReference type="EMBL" id="RWX73337.1"/>
    </source>
</evidence>
<comment type="caution">
    <text evidence="8">The sequence shown here is derived from an EMBL/GenBank/DDBJ whole genome shotgun (WGS) entry which is preliminary data.</text>
</comment>
<feature type="transmembrane region" description="Helical" evidence="6">
    <location>
        <begin position="6"/>
        <end position="25"/>
    </location>
</feature>
<organism evidence="8 9">
    <name type="scientific">Methanosuratincola subterraneus</name>
    <dbReference type="NCBI Taxonomy" id="2593994"/>
    <lineage>
        <taxon>Archaea</taxon>
        <taxon>Thermoproteota</taxon>
        <taxon>Methanosuratincolia</taxon>
        <taxon>Candidatus Methanomethylicales</taxon>
        <taxon>Candidatus Methanomethylicaceae</taxon>
        <taxon>Candidatus Methanosuratincola (ex Vanwonterghem et al. 2016)</taxon>
    </lineage>
</organism>
<evidence type="ECO:0000256" key="6">
    <source>
        <dbReference type="SAM" id="Phobius"/>
    </source>
</evidence>
<dbReference type="Pfam" id="PF13244">
    <property type="entry name" value="MbhD"/>
    <property type="match status" value="1"/>
</dbReference>
<evidence type="ECO:0000256" key="4">
    <source>
        <dbReference type="ARBA" id="ARBA00022989"/>
    </source>
</evidence>
<sequence>MIEMIELIIDLLLAFCVVLTAAIVYTKDLLLAIVLSGAEGVLVATVFYLLLAPDIALVQVAAGVGISTAFFIVGLRKIGRREE</sequence>
<reference evidence="8 9" key="1">
    <citation type="submission" date="2018-12" db="EMBL/GenBank/DDBJ databases">
        <title>The complete genome of the methanogenic archaea of the candidate phylum Verstraetearchaeota, obtained from the metagenome of underground thermal water.</title>
        <authorList>
            <person name="Kadnikov V.V."/>
            <person name="Mardanov A.V."/>
            <person name="Beletsky A.V."/>
            <person name="Karnachuk O.V."/>
            <person name="Ravin N.V."/>
        </authorList>
    </citation>
    <scope>NUCLEOTIDE SEQUENCE [LARGE SCALE GENOMIC DNA]</scope>
    <source>
        <strain evidence="8">Ch88</strain>
    </source>
</reference>
<dbReference type="AlphaFoldDB" id="A0A444L6Z8"/>
<feature type="transmembrane region" description="Helical" evidence="6">
    <location>
        <begin position="30"/>
        <end position="50"/>
    </location>
</feature>
<evidence type="ECO:0000313" key="9">
    <source>
        <dbReference type="Proteomes" id="UP000288215"/>
    </source>
</evidence>
<evidence type="ECO:0000259" key="7">
    <source>
        <dbReference type="Pfam" id="PF13244"/>
    </source>
</evidence>
<protein>
    <recommendedName>
        <fullName evidence="7">MrpA C-terminal/MbhD domain-containing protein</fullName>
    </recommendedName>
</protein>
<keyword evidence="2" id="KW-1003">Cell membrane</keyword>
<keyword evidence="4 6" id="KW-1133">Transmembrane helix</keyword>
<evidence type="ECO:0000256" key="2">
    <source>
        <dbReference type="ARBA" id="ARBA00022475"/>
    </source>
</evidence>
<proteinExistence type="predicted"/>
<dbReference type="Proteomes" id="UP000288215">
    <property type="component" value="Unassembled WGS sequence"/>
</dbReference>
<accession>A0A444L6Z8</accession>
<feature type="domain" description="MrpA C-terminal/MbhD" evidence="7">
    <location>
        <begin position="15"/>
        <end position="79"/>
    </location>
</feature>
<evidence type="ECO:0000256" key="3">
    <source>
        <dbReference type="ARBA" id="ARBA00022692"/>
    </source>
</evidence>
<name>A0A444L6Z8_METS7</name>
<dbReference type="InterPro" id="IPR025383">
    <property type="entry name" value="MrpA_C/MbhD"/>
</dbReference>
<comment type="subcellular location">
    <subcellularLocation>
        <location evidence="1">Cell membrane</location>
        <topology evidence="1">Multi-pass membrane protein</topology>
    </subcellularLocation>
</comment>
<dbReference type="EMBL" id="RXGA01000003">
    <property type="protein sequence ID" value="RWX73337.1"/>
    <property type="molecule type" value="Genomic_DNA"/>
</dbReference>
<feature type="transmembrane region" description="Helical" evidence="6">
    <location>
        <begin position="56"/>
        <end position="75"/>
    </location>
</feature>
<gene>
    <name evidence="8" type="ORF">Metus_1311</name>
</gene>
<keyword evidence="3 6" id="KW-0812">Transmembrane</keyword>
<keyword evidence="5 6" id="KW-0472">Membrane</keyword>
<evidence type="ECO:0000256" key="1">
    <source>
        <dbReference type="ARBA" id="ARBA00004651"/>
    </source>
</evidence>
<dbReference type="GO" id="GO:0005886">
    <property type="term" value="C:plasma membrane"/>
    <property type="evidence" value="ECO:0007669"/>
    <property type="project" value="UniProtKB-SubCell"/>
</dbReference>
<evidence type="ECO:0000256" key="5">
    <source>
        <dbReference type="ARBA" id="ARBA00023136"/>
    </source>
</evidence>